<organism evidence="1 2">
    <name type="scientific">Sphingomonas telluris</name>
    <dbReference type="NCBI Taxonomy" id="2907998"/>
    <lineage>
        <taxon>Bacteria</taxon>
        <taxon>Pseudomonadati</taxon>
        <taxon>Pseudomonadota</taxon>
        <taxon>Alphaproteobacteria</taxon>
        <taxon>Sphingomonadales</taxon>
        <taxon>Sphingomonadaceae</taxon>
        <taxon>Sphingomonas</taxon>
    </lineage>
</organism>
<sequence length="140" mass="15572">MTGSFVRALFDEAPPGTFAKGYVFIASPDLTEAETDPDAGYWHCDIAGEDRLTWSAKVYELFGLPTGSPIVREQIVALYEECSREALQRVRKYALSRAYGFILDAAIEPAASEARWIRILAVPILAERRIGALHGLKRKL</sequence>
<protein>
    <submittedName>
        <fullName evidence="1">Uncharacterized protein</fullName>
    </submittedName>
</protein>
<name>A0ABS9VLY6_9SPHN</name>
<comment type="caution">
    <text evidence="1">The sequence shown here is derived from an EMBL/GenBank/DDBJ whole genome shotgun (WGS) entry which is preliminary data.</text>
</comment>
<accession>A0ABS9VLY6</accession>
<evidence type="ECO:0000313" key="2">
    <source>
        <dbReference type="Proteomes" id="UP001203058"/>
    </source>
</evidence>
<dbReference type="EMBL" id="JAKZHW010000001">
    <property type="protein sequence ID" value="MCH8615968.1"/>
    <property type="molecule type" value="Genomic_DNA"/>
</dbReference>
<dbReference type="Proteomes" id="UP001203058">
    <property type="component" value="Unassembled WGS sequence"/>
</dbReference>
<evidence type="ECO:0000313" key="1">
    <source>
        <dbReference type="EMBL" id="MCH8615968.1"/>
    </source>
</evidence>
<dbReference type="RefSeq" id="WP_241446801.1">
    <property type="nucleotide sequence ID" value="NZ_JAKZHW010000001.1"/>
</dbReference>
<keyword evidence="2" id="KW-1185">Reference proteome</keyword>
<proteinExistence type="predicted"/>
<gene>
    <name evidence="1" type="ORF">LZ016_07630</name>
</gene>
<reference evidence="1 2" key="1">
    <citation type="submission" date="2022-03" db="EMBL/GenBank/DDBJ databases">
        <authorList>
            <person name="Jo J.-H."/>
            <person name="Im W.-T."/>
        </authorList>
    </citation>
    <scope>NUCLEOTIDE SEQUENCE [LARGE SCALE GENOMIC DNA]</scope>
    <source>
        <strain evidence="1 2">SM33</strain>
    </source>
</reference>